<proteinExistence type="predicted"/>
<dbReference type="Proteomes" id="UP001140560">
    <property type="component" value="Unassembled WGS sequence"/>
</dbReference>
<name>A0A9W8Y1S8_9PLEO</name>
<protein>
    <submittedName>
        <fullName evidence="1">Uncharacterized protein</fullName>
    </submittedName>
</protein>
<evidence type="ECO:0000313" key="1">
    <source>
        <dbReference type="EMBL" id="KAJ4365651.1"/>
    </source>
</evidence>
<dbReference type="EMBL" id="JAPEUY010000015">
    <property type="protein sequence ID" value="KAJ4365651.1"/>
    <property type="molecule type" value="Genomic_DNA"/>
</dbReference>
<comment type="caution">
    <text evidence="1">The sequence shown here is derived from an EMBL/GenBank/DDBJ whole genome shotgun (WGS) entry which is preliminary data.</text>
</comment>
<dbReference type="AlphaFoldDB" id="A0A9W8Y1S8"/>
<accession>A0A9W8Y1S8</accession>
<sequence length="132" mass="13317">MPTGSDTSDIDSTVRITSYLTWTSFITVQPPTSHSSHSSVDTNTLAVPTSIPSGVSALPSSYPTLNPSGSGYAWPSGTGNGTIVSPTGTGNGTIVSPKPTYSDIPMNMGQVVGAGKSSLAAFVVALAFAHLA</sequence>
<evidence type="ECO:0000313" key="2">
    <source>
        <dbReference type="Proteomes" id="UP001140560"/>
    </source>
</evidence>
<keyword evidence="2" id="KW-1185">Reference proteome</keyword>
<organism evidence="1 2">
    <name type="scientific">Neocucurbitaria cava</name>
    <dbReference type="NCBI Taxonomy" id="798079"/>
    <lineage>
        <taxon>Eukaryota</taxon>
        <taxon>Fungi</taxon>
        <taxon>Dikarya</taxon>
        <taxon>Ascomycota</taxon>
        <taxon>Pezizomycotina</taxon>
        <taxon>Dothideomycetes</taxon>
        <taxon>Pleosporomycetidae</taxon>
        <taxon>Pleosporales</taxon>
        <taxon>Pleosporineae</taxon>
        <taxon>Cucurbitariaceae</taxon>
        <taxon>Neocucurbitaria</taxon>
    </lineage>
</organism>
<dbReference type="OrthoDB" id="3800048at2759"/>
<reference evidence="1" key="1">
    <citation type="submission" date="2022-10" db="EMBL/GenBank/DDBJ databases">
        <title>Tapping the CABI collections for fungal endophytes: first genome assemblies for Collariella, Neodidymelliopsis, Ascochyta clinopodiicola, Didymella pomorum, Didymosphaeria variabile, Neocosmospora piperis and Neocucurbitaria cava.</title>
        <authorList>
            <person name="Hill R."/>
        </authorList>
    </citation>
    <scope>NUCLEOTIDE SEQUENCE</scope>
    <source>
        <strain evidence="1">IMI 356814</strain>
    </source>
</reference>
<gene>
    <name evidence="1" type="ORF">N0V83_008271</name>
</gene>